<reference evidence="10" key="1">
    <citation type="submission" date="2009-03" db="EMBL/GenBank/DDBJ databases">
        <title>Caligus rogercresseyi ESTs and full-length cDNAs.</title>
        <authorList>
            <person name="Yasuike M."/>
            <person name="von Schalburg K."/>
            <person name="Cooper G."/>
            <person name="Leong J."/>
            <person name="Jones S.R.M."/>
            <person name="Koop B.F."/>
        </authorList>
    </citation>
    <scope>NUCLEOTIDE SEQUENCE</scope>
    <source>
        <tissue evidence="10">Whole body</tissue>
    </source>
</reference>
<evidence type="ECO:0000256" key="5">
    <source>
        <dbReference type="ARBA" id="ARBA00022729"/>
    </source>
</evidence>
<evidence type="ECO:0000256" key="3">
    <source>
        <dbReference type="ARBA" id="ARBA00022473"/>
    </source>
</evidence>
<keyword evidence="3" id="KW-0217">Developmental protein</keyword>
<proteinExistence type="evidence at transcript level"/>
<evidence type="ECO:0000259" key="9">
    <source>
        <dbReference type="Pfam" id="PF23782"/>
    </source>
</evidence>
<feature type="domain" description="Tsg N-terminal" evidence="9">
    <location>
        <begin position="24"/>
        <end position="83"/>
    </location>
</feature>
<feature type="signal peptide" evidence="7">
    <location>
        <begin position="1"/>
        <end position="24"/>
    </location>
</feature>
<dbReference type="InterPro" id="IPR057726">
    <property type="entry name" value="Tsg_C"/>
</dbReference>
<dbReference type="GO" id="GO:0005615">
    <property type="term" value="C:extracellular space"/>
    <property type="evidence" value="ECO:0007669"/>
    <property type="project" value="TreeGrafter"/>
</dbReference>
<keyword evidence="5 7" id="KW-0732">Signal</keyword>
<organism evidence="10">
    <name type="scientific">Caligus rogercresseyi</name>
    <name type="common">Sea louse</name>
    <dbReference type="NCBI Taxonomy" id="217165"/>
    <lineage>
        <taxon>Eukaryota</taxon>
        <taxon>Metazoa</taxon>
        <taxon>Ecdysozoa</taxon>
        <taxon>Arthropoda</taxon>
        <taxon>Crustacea</taxon>
        <taxon>Multicrustacea</taxon>
        <taxon>Hexanauplia</taxon>
        <taxon>Copepoda</taxon>
        <taxon>Siphonostomatoida</taxon>
        <taxon>Caligidae</taxon>
        <taxon>Caligus</taxon>
    </lineage>
</organism>
<evidence type="ECO:0000256" key="1">
    <source>
        <dbReference type="ARBA" id="ARBA00004613"/>
    </source>
</evidence>
<dbReference type="GO" id="GO:0030510">
    <property type="term" value="P:regulation of BMP signaling pathway"/>
    <property type="evidence" value="ECO:0007669"/>
    <property type="project" value="TreeGrafter"/>
</dbReference>
<accession>C1BRH3</accession>
<dbReference type="Pfam" id="PF23782">
    <property type="entry name" value="Tsg_N"/>
    <property type="match status" value="1"/>
</dbReference>
<dbReference type="InterPro" id="IPR006761">
    <property type="entry name" value="Tsg"/>
</dbReference>
<dbReference type="AlphaFoldDB" id="C1BRH3"/>
<name>C1BRH3_CALRO</name>
<sequence length="264" mass="29337">MNVRNRPWIPLLCLSFALWGIGRACNEAVCGSIVSKCTLLKSCDCEKNESSPDCTCCKTCYACLEHLYDECCSCVGMCKKSDTSGFANVTSTPSSSQVSTLPNPDDSLFHALTAYGDDVHGRWTSFSFPVDIPHSDFHKYPHLSPPSPQDTVNFSTLNCTVTYLTQCASMNKCKKACESMGAGSYRWFHDSCCQCVKSTCVNYGIDESRCAECPEPDDDVDLTPEEIRLLETEFAEEHLLFEEESTLLEDFGDDEVIHLKKKKG</sequence>
<comment type="subcellular location">
    <subcellularLocation>
        <location evidence="1">Secreted</location>
    </subcellularLocation>
</comment>
<keyword evidence="4" id="KW-0964">Secreted</keyword>
<evidence type="ECO:0000313" key="10">
    <source>
        <dbReference type="EMBL" id="ACO11626.1"/>
    </source>
</evidence>
<comment type="similarity">
    <text evidence="2">Belongs to the twisted gastrulation protein family.</text>
</comment>
<dbReference type="InterPro" id="IPR057635">
    <property type="entry name" value="Tsg_N"/>
</dbReference>
<gene>
    <name evidence="10" type="primary">TSG</name>
</gene>
<evidence type="ECO:0000256" key="2">
    <source>
        <dbReference type="ARBA" id="ARBA00010047"/>
    </source>
</evidence>
<dbReference type="PANTHER" id="PTHR12312">
    <property type="entry name" value="TWISTED GASTRULATION PROTEIN HOMOLOG 1-A-RELATED"/>
    <property type="match status" value="1"/>
</dbReference>
<dbReference type="EMBL" id="BT077202">
    <property type="protein sequence ID" value="ACO11626.1"/>
    <property type="molecule type" value="mRNA"/>
</dbReference>
<dbReference type="PANTHER" id="PTHR12312:SF16">
    <property type="entry name" value="TWISTED GASTRULATION PROTEIN HOMOLOG 1-A-RELATED"/>
    <property type="match status" value="1"/>
</dbReference>
<feature type="domain" description="Tsg C-terminal" evidence="8">
    <location>
        <begin position="94"/>
        <end position="214"/>
    </location>
</feature>
<feature type="chain" id="PRO_5002904961" evidence="7">
    <location>
        <begin position="25"/>
        <end position="264"/>
    </location>
</feature>
<evidence type="ECO:0000259" key="8">
    <source>
        <dbReference type="Pfam" id="PF04668"/>
    </source>
</evidence>
<evidence type="ECO:0000256" key="4">
    <source>
        <dbReference type="ARBA" id="ARBA00022525"/>
    </source>
</evidence>
<dbReference type="Pfam" id="PF04668">
    <property type="entry name" value="Tsg"/>
    <property type="match status" value="1"/>
</dbReference>
<protein>
    <submittedName>
        <fullName evidence="10">Twisted gastrulation</fullName>
    </submittedName>
</protein>
<keyword evidence="6" id="KW-0325">Glycoprotein</keyword>
<evidence type="ECO:0000256" key="6">
    <source>
        <dbReference type="ARBA" id="ARBA00023180"/>
    </source>
</evidence>
<evidence type="ECO:0000256" key="7">
    <source>
        <dbReference type="SAM" id="SignalP"/>
    </source>
</evidence>